<dbReference type="PROSITE" id="PS00108">
    <property type="entry name" value="PROTEIN_KINASE_ST"/>
    <property type="match status" value="1"/>
</dbReference>
<evidence type="ECO:0000256" key="13">
    <source>
        <dbReference type="RuleBase" id="RU367134"/>
    </source>
</evidence>
<protein>
    <recommendedName>
        <fullName evidence="13">Aurora kinase</fullName>
        <ecNumber evidence="13">2.7.11.1</ecNumber>
    </recommendedName>
</protein>
<evidence type="ECO:0000256" key="3">
    <source>
        <dbReference type="ARBA" id="ARBA00022741"/>
    </source>
</evidence>
<dbReference type="PROSITE" id="PS50011">
    <property type="entry name" value="PROTEIN_KINASE_DOM"/>
    <property type="match status" value="1"/>
</dbReference>
<dbReference type="FunFam" id="3.30.200.20:FF:000042">
    <property type="entry name" value="Aurora kinase A"/>
    <property type="match status" value="1"/>
</dbReference>
<feature type="domain" description="Protein kinase" evidence="14">
    <location>
        <begin position="4"/>
        <end position="255"/>
    </location>
</feature>
<dbReference type="InterPro" id="IPR008271">
    <property type="entry name" value="Ser/Thr_kinase_AS"/>
</dbReference>
<keyword evidence="4 13" id="KW-0418">Kinase</keyword>
<dbReference type="EC" id="2.7.11.1" evidence="13"/>
<feature type="binding site" evidence="9 11">
    <location>
        <position position="33"/>
    </location>
    <ligand>
        <name>ATP</name>
        <dbReference type="ChEBI" id="CHEBI:30616"/>
    </ligand>
</feature>
<dbReference type="SUPFAM" id="SSF56112">
    <property type="entry name" value="Protein kinase-like (PK-like)"/>
    <property type="match status" value="1"/>
</dbReference>
<dbReference type="InterPro" id="IPR017441">
    <property type="entry name" value="Protein_kinase_ATP_BS"/>
</dbReference>
<evidence type="ECO:0000256" key="12">
    <source>
        <dbReference type="RuleBase" id="RU000304"/>
    </source>
</evidence>
<dbReference type="Gene3D" id="1.10.510.10">
    <property type="entry name" value="Transferase(Phosphotransferase) domain 1"/>
    <property type="match status" value="1"/>
</dbReference>
<evidence type="ECO:0000256" key="8">
    <source>
        <dbReference type="PIRSR" id="PIRSR630616-1"/>
    </source>
</evidence>
<evidence type="ECO:0000256" key="9">
    <source>
        <dbReference type="PIRSR" id="PIRSR630616-2"/>
    </source>
</evidence>
<sequence>MKDFDLGRVLGKGRFATVYLAREKLKGFIVVLKVIYKSVLAKYQAERALRSEIEVQAHLRHPNIVRIFGYFHDADRIYLILEYAMNGDIFNDVQSCRLDEHTAASYTAQVGRALHYMHRNYVIHRDIKLENVYLNESGQIKVGDFGWSVHTHKLKNDKVVGTLHYMAPEMLTPESNLYDHKVDNWALGILLYEMLCSALPFYGETEEDLERKILRGKLKIPPFVSPEAADLMRRLLQKDPRKRMELDELEAHPWVVKQLRVRSLKYLCLKFVRESSKFFEYDLGKLPVKLRLEIQDDTIYRFYYQ</sequence>
<comment type="catalytic activity">
    <reaction evidence="6 13">
        <text>L-threonyl-[protein] + ATP = O-phospho-L-threonyl-[protein] + ADP + H(+)</text>
        <dbReference type="Rhea" id="RHEA:46608"/>
        <dbReference type="Rhea" id="RHEA-COMP:11060"/>
        <dbReference type="Rhea" id="RHEA-COMP:11605"/>
        <dbReference type="ChEBI" id="CHEBI:15378"/>
        <dbReference type="ChEBI" id="CHEBI:30013"/>
        <dbReference type="ChEBI" id="CHEBI:30616"/>
        <dbReference type="ChEBI" id="CHEBI:61977"/>
        <dbReference type="ChEBI" id="CHEBI:456216"/>
        <dbReference type="EC" id="2.7.11.1"/>
    </reaction>
</comment>
<accession>A0A6B2LB18</accession>
<dbReference type="GO" id="GO:0005524">
    <property type="term" value="F:ATP binding"/>
    <property type="evidence" value="ECO:0007669"/>
    <property type="project" value="UniProtKB-UniRule"/>
</dbReference>
<keyword evidence="2 13" id="KW-0808">Transferase</keyword>
<dbReference type="FunFam" id="1.10.510.10:FF:000235">
    <property type="entry name" value="Serine/threonine-protein kinase ark1"/>
    <property type="match status" value="1"/>
</dbReference>
<dbReference type="InterPro" id="IPR011009">
    <property type="entry name" value="Kinase-like_dom_sf"/>
</dbReference>
<comment type="catalytic activity">
    <reaction evidence="7 13">
        <text>L-seryl-[protein] + ATP = O-phospho-L-seryl-[protein] + ADP + H(+)</text>
        <dbReference type="Rhea" id="RHEA:17989"/>
        <dbReference type="Rhea" id="RHEA-COMP:9863"/>
        <dbReference type="Rhea" id="RHEA-COMP:11604"/>
        <dbReference type="ChEBI" id="CHEBI:15378"/>
        <dbReference type="ChEBI" id="CHEBI:29999"/>
        <dbReference type="ChEBI" id="CHEBI:30616"/>
        <dbReference type="ChEBI" id="CHEBI:83421"/>
        <dbReference type="ChEBI" id="CHEBI:456216"/>
        <dbReference type="EC" id="2.7.11.1"/>
    </reaction>
</comment>
<evidence type="ECO:0000256" key="4">
    <source>
        <dbReference type="ARBA" id="ARBA00022777"/>
    </source>
</evidence>
<evidence type="ECO:0000313" key="15">
    <source>
        <dbReference type="EMBL" id="NDV34145.1"/>
    </source>
</evidence>
<dbReference type="PIRSF" id="PIRSF000654">
    <property type="entry name" value="Integrin-linked_kinase"/>
    <property type="match status" value="1"/>
</dbReference>
<organism evidence="15">
    <name type="scientific">Arcella intermedia</name>
    <dbReference type="NCBI Taxonomy" id="1963864"/>
    <lineage>
        <taxon>Eukaryota</taxon>
        <taxon>Amoebozoa</taxon>
        <taxon>Tubulinea</taxon>
        <taxon>Elardia</taxon>
        <taxon>Arcellinida</taxon>
        <taxon>Sphaerothecina</taxon>
        <taxon>Arcellidae</taxon>
        <taxon>Arcella</taxon>
    </lineage>
</organism>
<reference evidence="15" key="1">
    <citation type="journal article" date="2020" name="J. Eukaryot. Microbiol.">
        <title>De novo Sequencing, Assembly and Annotation of the Transcriptome for the Free-Living Testate Amoeba Arcella intermedia.</title>
        <authorList>
            <person name="Ribeiro G.M."/>
            <person name="Porfirio-Sousa A.L."/>
            <person name="Maurer-Alcala X.X."/>
            <person name="Katz L.A."/>
            <person name="Lahr D.J.G."/>
        </authorList>
    </citation>
    <scope>NUCLEOTIDE SEQUENCE</scope>
</reference>
<keyword evidence="5 9" id="KW-0067">ATP-binding</keyword>
<evidence type="ECO:0000259" key="14">
    <source>
        <dbReference type="PROSITE" id="PS50011"/>
    </source>
</evidence>
<dbReference type="AlphaFoldDB" id="A0A6B2LB18"/>
<evidence type="ECO:0000256" key="1">
    <source>
        <dbReference type="ARBA" id="ARBA00022527"/>
    </source>
</evidence>
<dbReference type="EMBL" id="GIBP01005176">
    <property type="protein sequence ID" value="NDV34145.1"/>
    <property type="molecule type" value="Transcribed_RNA"/>
</dbReference>
<proteinExistence type="inferred from homology"/>
<dbReference type="InterPro" id="IPR000719">
    <property type="entry name" value="Prot_kinase_dom"/>
</dbReference>
<evidence type="ECO:0000256" key="5">
    <source>
        <dbReference type="ARBA" id="ARBA00022840"/>
    </source>
</evidence>
<feature type="cross-link" description="Glycyl lysine isopeptide (Lys-Gly) (interchain with G-Cter in SUMO2)" evidence="10">
    <location>
        <position position="128"/>
    </location>
</feature>
<feature type="active site" description="Proton acceptor" evidence="8">
    <location>
        <position position="126"/>
    </location>
</feature>
<feature type="binding site" evidence="9">
    <location>
        <begin position="130"/>
        <end position="131"/>
    </location>
    <ligand>
        <name>ATP</name>
        <dbReference type="ChEBI" id="CHEBI:30616"/>
    </ligand>
</feature>
<keyword evidence="3 9" id="KW-0547">Nucleotide-binding</keyword>
<dbReference type="SMART" id="SM00220">
    <property type="entry name" value="S_TKc"/>
    <property type="match status" value="1"/>
</dbReference>
<feature type="binding site" evidence="9">
    <location>
        <position position="144"/>
    </location>
    <ligand>
        <name>ATP</name>
        <dbReference type="ChEBI" id="CHEBI:30616"/>
    </ligand>
</feature>
<feature type="binding site" evidence="9">
    <location>
        <position position="14"/>
    </location>
    <ligand>
        <name>ATP</name>
        <dbReference type="ChEBI" id="CHEBI:30616"/>
    </ligand>
</feature>
<feature type="binding site" evidence="9">
    <location>
        <begin position="82"/>
        <end position="84"/>
    </location>
    <ligand>
        <name>ATP</name>
        <dbReference type="ChEBI" id="CHEBI:30616"/>
    </ligand>
</feature>
<dbReference type="Pfam" id="PF00069">
    <property type="entry name" value="Pkinase"/>
    <property type="match status" value="1"/>
</dbReference>
<keyword evidence="1 12" id="KW-0723">Serine/threonine-protein kinase</keyword>
<evidence type="ECO:0000256" key="10">
    <source>
        <dbReference type="PIRSR" id="PIRSR630616-3"/>
    </source>
</evidence>
<dbReference type="PROSITE" id="PS00107">
    <property type="entry name" value="PROTEIN_KINASE_ATP"/>
    <property type="match status" value="1"/>
</dbReference>
<evidence type="ECO:0000256" key="11">
    <source>
        <dbReference type="PROSITE-ProRule" id="PRU10141"/>
    </source>
</evidence>
<comment type="similarity">
    <text evidence="13">Belongs to the protein kinase superfamily. Ser/Thr protein kinase family. Aurora subfamily.</text>
</comment>
<name>A0A6B2LB18_9EUKA</name>
<dbReference type="PANTHER" id="PTHR24350">
    <property type="entry name" value="SERINE/THREONINE-PROTEIN KINASE IAL-RELATED"/>
    <property type="match status" value="1"/>
</dbReference>
<dbReference type="InterPro" id="IPR030616">
    <property type="entry name" value="Aur-like"/>
</dbReference>
<evidence type="ECO:0000256" key="7">
    <source>
        <dbReference type="ARBA" id="ARBA00048679"/>
    </source>
</evidence>
<evidence type="ECO:0000256" key="6">
    <source>
        <dbReference type="ARBA" id="ARBA00047899"/>
    </source>
</evidence>
<dbReference type="GO" id="GO:0004674">
    <property type="term" value="F:protein serine/threonine kinase activity"/>
    <property type="evidence" value="ECO:0007669"/>
    <property type="project" value="UniProtKB-KW"/>
</dbReference>
<dbReference type="CDD" id="cd14007">
    <property type="entry name" value="STKc_Aurora"/>
    <property type="match status" value="1"/>
</dbReference>
<evidence type="ECO:0000256" key="2">
    <source>
        <dbReference type="ARBA" id="ARBA00022679"/>
    </source>
</evidence>